<keyword evidence="3" id="KW-1185">Reference proteome</keyword>
<evidence type="ECO:0000313" key="2">
    <source>
        <dbReference type="EMBL" id="SKB08799.1"/>
    </source>
</evidence>
<dbReference type="InterPro" id="IPR050471">
    <property type="entry name" value="AB_hydrolase"/>
</dbReference>
<accession>A0A1T4Z475</accession>
<dbReference type="GO" id="GO:0004806">
    <property type="term" value="F:triacylglycerol lipase activity"/>
    <property type="evidence" value="ECO:0007669"/>
    <property type="project" value="TreeGrafter"/>
</dbReference>
<dbReference type="InterPro" id="IPR029058">
    <property type="entry name" value="AB_hydrolase_fold"/>
</dbReference>
<dbReference type="AlphaFoldDB" id="A0A1T4Z475"/>
<dbReference type="SUPFAM" id="SSF53474">
    <property type="entry name" value="alpha/beta-Hydrolases"/>
    <property type="match status" value="1"/>
</dbReference>
<evidence type="ECO:0000259" key="1">
    <source>
        <dbReference type="Pfam" id="PF12697"/>
    </source>
</evidence>
<dbReference type="Pfam" id="PF12697">
    <property type="entry name" value="Abhydrolase_6"/>
    <property type="match status" value="1"/>
</dbReference>
<proteinExistence type="predicted"/>
<protein>
    <submittedName>
        <fullName evidence="2">Pimeloyl-ACP methyl ester carboxylesterase</fullName>
    </submittedName>
</protein>
<dbReference type="PANTHER" id="PTHR43433">
    <property type="entry name" value="HYDROLASE, ALPHA/BETA FOLD FAMILY PROTEIN"/>
    <property type="match status" value="1"/>
</dbReference>
<dbReference type="EMBL" id="LT796768">
    <property type="protein sequence ID" value="SKB08799.1"/>
    <property type="molecule type" value="Genomic_DNA"/>
</dbReference>
<feature type="domain" description="AB hydrolase-1" evidence="1">
    <location>
        <begin position="40"/>
        <end position="268"/>
    </location>
</feature>
<reference evidence="3" key="1">
    <citation type="submission" date="2017-02" db="EMBL/GenBank/DDBJ databases">
        <authorList>
            <person name="Varghese N."/>
            <person name="Submissions S."/>
        </authorList>
    </citation>
    <scope>NUCLEOTIDE SEQUENCE [LARGE SCALE GENOMIC DNA]</scope>
    <source>
        <strain evidence="3">9H-4</strain>
    </source>
</reference>
<dbReference type="OrthoDB" id="3211023at2"/>
<sequence>MSVPKTLEIPEGVEVLRAETSRAEHAVHRARAAGQRRGSILLVPGWTGSKEDFTPVLPLLAELGFDVVTFDQRGQYESPGDALDDYSLDALAADALAVADELLEDERFHLLGHSFGGLVAQTLTIAHPERVRTLTLLCSGPGALGDSPTRPLKRIAAAIGKVPLLDIHQLREQGIKRPAQITAFLGKRFSANAPASLKAMTQHLLDAPDRVDEVAATGVPVWVARGETDDAWPHDAQAEMAERLGTRIVILPSAAHSPAVEAPDEFVDDWRDFLLSH</sequence>
<dbReference type="InterPro" id="IPR000073">
    <property type="entry name" value="AB_hydrolase_1"/>
</dbReference>
<organism evidence="2 3">
    <name type="scientific">Aeromicrobium choanae</name>
    <dbReference type="NCBI Taxonomy" id="1736691"/>
    <lineage>
        <taxon>Bacteria</taxon>
        <taxon>Bacillati</taxon>
        <taxon>Actinomycetota</taxon>
        <taxon>Actinomycetes</taxon>
        <taxon>Propionibacteriales</taxon>
        <taxon>Nocardioidaceae</taxon>
        <taxon>Aeromicrobium</taxon>
    </lineage>
</organism>
<name>A0A1T4Z475_9ACTN</name>
<dbReference type="Proteomes" id="UP000191040">
    <property type="component" value="Chromosome I"/>
</dbReference>
<dbReference type="GO" id="GO:0046503">
    <property type="term" value="P:glycerolipid catabolic process"/>
    <property type="evidence" value="ECO:0007669"/>
    <property type="project" value="TreeGrafter"/>
</dbReference>
<evidence type="ECO:0000313" key="3">
    <source>
        <dbReference type="Proteomes" id="UP000191040"/>
    </source>
</evidence>
<dbReference type="Gene3D" id="3.40.50.1820">
    <property type="entry name" value="alpha/beta hydrolase"/>
    <property type="match status" value="1"/>
</dbReference>
<dbReference type="RefSeq" id="WP_078700319.1">
    <property type="nucleotide sequence ID" value="NZ_LT796768.1"/>
</dbReference>
<dbReference type="PRINTS" id="PR00111">
    <property type="entry name" value="ABHYDROLASE"/>
</dbReference>
<gene>
    <name evidence="2" type="ORF">SAMN06295964_2337</name>
</gene>
<dbReference type="STRING" id="1736691.SAMN06295964_2337"/>
<dbReference type="PANTHER" id="PTHR43433:SF5">
    <property type="entry name" value="AB HYDROLASE-1 DOMAIN-CONTAINING PROTEIN"/>
    <property type="match status" value="1"/>
</dbReference>